<gene>
    <name evidence="2" type="ORF">PHYBLDRAFT_75694</name>
</gene>
<feature type="compositionally biased region" description="Polar residues" evidence="1">
    <location>
        <begin position="627"/>
        <end position="638"/>
    </location>
</feature>
<feature type="compositionally biased region" description="Basic and acidic residues" evidence="1">
    <location>
        <begin position="1049"/>
        <end position="1058"/>
    </location>
</feature>
<evidence type="ECO:0000313" key="2">
    <source>
        <dbReference type="EMBL" id="OAD79855.1"/>
    </source>
</evidence>
<feature type="region of interest" description="Disordered" evidence="1">
    <location>
        <begin position="919"/>
        <end position="939"/>
    </location>
</feature>
<feature type="compositionally biased region" description="Polar residues" evidence="1">
    <location>
        <begin position="603"/>
        <end position="619"/>
    </location>
</feature>
<dbReference type="SUPFAM" id="SSF52047">
    <property type="entry name" value="RNI-like"/>
    <property type="match status" value="1"/>
</dbReference>
<dbReference type="GeneID" id="29003995"/>
<feature type="compositionally biased region" description="Basic and acidic residues" evidence="1">
    <location>
        <begin position="682"/>
        <end position="699"/>
    </location>
</feature>
<dbReference type="Gene3D" id="3.80.10.10">
    <property type="entry name" value="Ribonuclease Inhibitor"/>
    <property type="match status" value="2"/>
</dbReference>
<dbReference type="VEuPathDB" id="FungiDB:PHYBLDRAFT_75694"/>
<feature type="region of interest" description="Disordered" evidence="1">
    <location>
        <begin position="992"/>
        <end position="1125"/>
    </location>
</feature>
<protein>
    <submittedName>
        <fullName evidence="2">Uncharacterized protein</fullName>
    </submittedName>
</protein>
<feature type="region of interest" description="Disordered" evidence="1">
    <location>
        <begin position="776"/>
        <end position="883"/>
    </location>
</feature>
<evidence type="ECO:0000256" key="1">
    <source>
        <dbReference type="SAM" id="MobiDB-lite"/>
    </source>
</evidence>
<dbReference type="PANTHER" id="PTHR13318">
    <property type="entry name" value="PARTNER OF PAIRED, ISOFORM B-RELATED"/>
    <property type="match status" value="1"/>
</dbReference>
<feature type="compositionally biased region" description="Polar residues" evidence="1">
    <location>
        <begin position="1019"/>
        <end position="1035"/>
    </location>
</feature>
<dbReference type="GO" id="GO:0019005">
    <property type="term" value="C:SCF ubiquitin ligase complex"/>
    <property type="evidence" value="ECO:0007669"/>
    <property type="project" value="TreeGrafter"/>
</dbReference>
<feature type="compositionally biased region" description="Basic and acidic residues" evidence="1">
    <location>
        <begin position="993"/>
        <end position="1007"/>
    </location>
</feature>
<feature type="region of interest" description="Disordered" evidence="1">
    <location>
        <begin position="536"/>
        <end position="700"/>
    </location>
</feature>
<dbReference type="RefSeq" id="XP_018297895.1">
    <property type="nucleotide sequence ID" value="XM_018443089.1"/>
</dbReference>
<dbReference type="InParanoid" id="A0A162YCX1"/>
<dbReference type="InterPro" id="IPR032675">
    <property type="entry name" value="LRR_dom_sf"/>
</dbReference>
<dbReference type="STRING" id="763407.A0A162YCX1"/>
<feature type="region of interest" description="Disordered" evidence="1">
    <location>
        <begin position="959"/>
        <end position="978"/>
    </location>
</feature>
<dbReference type="EMBL" id="KV440972">
    <property type="protein sequence ID" value="OAD79855.1"/>
    <property type="molecule type" value="Genomic_DNA"/>
</dbReference>
<dbReference type="AlphaFoldDB" id="A0A162YCX1"/>
<keyword evidence="3" id="KW-1185">Reference proteome</keyword>
<feature type="compositionally biased region" description="Polar residues" evidence="1">
    <location>
        <begin position="556"/>
        <end position="590"/>
    </location>
</feature>
<feature type="compositionally biased region" description="Low complexity" evidence="1">
    <location>
        <begin position="865"/>
        <end position="880"/>
    </location>
</feature>
<name>A0A162YCX1_PHYB8</name>
<feature type="compositionally biased region" description="Low complexity" evidence="1">
    <location>
        <begin position="841"/>
        <end position="852"/>
    </location>
</feature>
<organism evidence="2 3">
    <name type="scientific">Phycomyces blakesleeanus (strain ATCC 8743b / DSM 1359 / FGSC 10004 / NBRC 33097 / NRRL 1555)</name>
    <dbReference type="NCBI Taxonomy" id="763407"/>
    <lineage>
        <taxon>Eukaryota</taxon>
        <taxon>Fungi</taxon>
        <taxon>Fungi incertae sedis</taxon>
        <taxon>Mucoromycota</taxon>
        <taxon>Mucoromycotina</taxon>
        <taxon>Mucoromycetes</taxon>
        <taxon>Mucorales</taxon>
        <taxon>Phycomycetaceae</taxon>
        <taxon>Phycomyces</taxon>
    </lineage>
</organism>
<feature type="compositionally biased region" description="Polar residues" evidence="1">
    <location>
        <begin position="649"/>
        <end position="666"/>
    </location>
</feature>
<proteinExistence type="predicted"/>
<reference evidence="3" key="1">
    <citation type="submission" date="2015-06" db="EMBL/GenBank/DDBJ databases">
        <title>Expansion of signal transduction pathways in fungi by whole-genome duplication.</title>
        <authorList>
            <consortium name="DOE Joint Genome Institute"/>
            <person name="Corrochano L.M."/>
            <person name="Kuo A."/>
            <person name="Marcet-Houben M."/>
            <person name="Polaino S."/>
            <person name="Salamov A."/>
            <person name="Villalobos J.M."/>
            <person name="Alvarez M.I."/>
            <person name="Avalos J."/>
            <person name="Benito E.P."/>
            <person name="Benoit I."/>
            <person name="Burger G."/>
            <person name="Camino L.P."/>
            <person name="Canovas D."/>
            <person name="Cerda-Olmedo E."/>
            <person name="Cheng J.-F."/>
            <person name="Dominguez A."/>
            <person name="Elias M."/>
            <person name="Eslava A.P."/>
            <person name="Glaser F."/>
            <person name="Grimwood J."/>
            <person name="Gutierrez G."/>
            <person name="Heitman J."/>
            <person name="Henrissat B."/>
            <person name="Iturriaga E.A."/>
            <person name="Lang B.F."/>
            <person name="Lavin J.L."/>
            <person name="Lee S."/>
            <person name="Li W."/>
            <person name="Lindquist E."/>
            <person name="Lopez-Garcia S."/>
            <person name="Luque E.M."/>
            <person name="Marcos A.T."/>
            <person name="Martin J."/>
            <person name="McCluskey K."/>
            <person name="Medina H.R."/>
            <person name="Miralles-Duran A."/>
            <person name="Miyazaki A."/>
            <person name="Munoz-Torres E."/>
            <person name="Oguiza J.A."/>
            <person name="Ohm R."/>
            <person name="Olmedo M."/>
            <person name="Orejas M."/>
            <person name="Ortiz-Castellanos L."/>
            <person name="Pisabarro A.G."/>
            <person name="Rodriguez-Romero J."/>
            <person name="Ruiz-Herrera J."/>
            <person name="Ruiz-Vazquez R."/>
            <person name="Sanz C."/>
            <person name="Schackwitz W."/>
            <person name="Schmutz J."/>
            <person name="Shahriari M."/>
            <person name="Shelest E."/>
            <person name="Silva-Franco F."/>
            <person name="Soanes D."/>
            <person name="Syed K."/>
            <person name="Tagua V.G."/>
            <person name="Talbot N.J."/>
            <person name="Thon M."/>
            <person name="De vries R.P."/>
            <person name="Wiebenga A."/>
            <person name="Yadav J.S."/>
            <person name="Braun E.L."/>
            <person name="Baker S."/>
            <person name="Garre V."/>
            <person name="Horwitz B."/>
            <person name="Torres-Martinez S."/>
            <person name="Idnurm A."/>
            <person name="Herrera-Estrella A."/>
            <person name="Gabaldon T."/>
            <person name="Grigoriev I.V."/>
        </authorList>
    </citation>
    <scope>NUCLEOTIDE SEQUENCE [LARGE SCALE GENOMIC DNA]</scope>
    <source>
        <strain evidence="3">NRRL 1555(-)</strain>
    </source>
</reference>
<feature type="compositionally biased region" description="Polar residues" evidence="1">
    <location>
        <begin position="853"/>
        <end position="862"/>
    </location>
</feature>
<dbReference type="Proteomes" id="UP000077315">
    <property type="component" value="Unassembled WGS sequence"/>
</dbReference>
<accession>A0A162YCX1</accession>
<feature type="compositionally biased region" description="Polar residues" evidence="1">
    <location>
        <begin position="1090"/>
        <end position="1100"/>
    </location>
</feature>
<sequence>MSNRNHADQDNQWIYELEKCQSKILGLPNKVMELICRFLPTRADQFNACLIHPIWETAARNILWEAPKFYEPASFRAFVNTVMTTKKCALAVRSLSMCADGPDDHAIFKPIDNSDLKLHDTQLTTLSNPSFIRFMASRCEKLKSLKIYGYNLESSHVETLASILSDLTDLHIIGNKRDPQDPSSPHPPPFVINSNILSRLRSLGLDGVFSITTSFSKTLATRCHNLQSIHLSLAGMSANGLAELCSHDILDLKELVFTHAAHIKDSHMTHVLKAFPNLVRLAVENAGHLTVETIRDAFTYSRFLEDLDIRGNSAYQLPLPNKDSGIDDEETWTVAPNMYRLAIHHLEISNTHLTHILRACPSLTVFGISDCDSLTDEPLEKSFGWLNKLEVAHIIQCKKIGSKTINAMIKKQTRKTIREVNFEGSGHIRPSDIYQLCRETHIHHLKTLRLVNYPELMDSTIGHFATVLQEKESIMILDEKAIELLVDTPMEQYSDLDQKPQARFLSGDQIIALATELQLSLPALEHILNKVQIMAPDSSEQESDENSSSSQVLHKYSNSEYDNQTNKSQAEYTDNSTERTTSQLSTQWPGTSLPLKTSEPETGVSSPEIQNRSSTQDYTSESERDTSGSLLSASSFIGSPSDRPEMDSTENINNEKSLGGWTQSDGQDWAKGAEISTLNPKANHDRKPAQGDSKQKDAMRWNASRGQPMSNGTANKKFNAVFGAEEGWGNVENVVPWEQTKGYVPDVLEAQSNTIYWEQTRDGEWSKLSARKFAELPPAANNQRLSTPISRTPRRRTRAGAGGGSFRSSDDSSDNSDSEVMRTDIVYNPAEGSFQPKTQKPTRTTALPTRPRSQSPKTTNLPKYTATTTTATPTTSTPTTIEGWNKFRASSTMSANLLPNSSSRNFRQPQPRAISGALRKKQGTVRQAIPPGKMTGSWGSYSAQATAVDDQRPHKLIDTDDIVQPHSNPPSTPEYTKPVNADLKMLAGIDLSFPKDDNENKQAHDTPSESNIPAEVIIWSNNSDSTSKQPPANSHQEQKHWGGLTVNKDQVEDVDTSKDSLLLPKDPIQTKEKGAELTPMPTSPPFLEPVSNQLLDSGTATPDKPVETSPTSSSKEKPGKRATFKISTKDHGVQCLLFFEGSNVQDCVEEFCKKYSMEDQVSILLDQVEEPFMKWKTDLVMKRHSKNNKKSKKSKT</sequence>
<feature type="compositionally biased region" description="Polar residues" evidence="1">
    <location>
        <begin position="780"/>
        <end position="789"/>
    </location>
</feature>
<dbReference type="OrthoDB" id="10257471at2759"/>
<evidence type="ECO:0000313" key="3">
    <source>
        <dbReference type="Proteomes" id="UP000077315"/>
    </source>
</evidence>
<dbReference type="GO" id="GO:0031146">
    <property type="term" value="P:SCF-dependent proteasomal ubiquitin-dependent protein catabolic process"/>
    <property type="evidence" value="ECO:0007669"/>
    <property type="project" value="TreeGrafter"/>
</dbReference>